<proteinExistence type="predicted"/>
<dbReference type="EMBL" id="CADCTQ010000545">
    <property type="protein sequence ID" value="CAA9315658.1"/>
    <property type="molecule type" value="Genomic_DNA"/>
</dbReference>
<sequence length="145" mass="15611">MKPKTIHRLYRAVTVLFAALLLMAGITEAVAHESGKEIMRHLGYPEHVLHVIGVGKILAAVALVQRRFPTVREWAYAGVTFNLLGACVARAAAGDSAGLILSPLIFLAVLFASYFLGKTSERLRRDGQRAAGDQPLVAAHVVRAA</sequence>
<evidence type="ECO:0008006" key="7">
    <source>
        <dbReference type="Google" id="ProtNLM"/>
    </source>
</evidence>
<feature type="transmembrane region" description="Helical" evidence="5">
    <location>
        <begin position="47"/>
        <end position="64"/>
    </location>
</feature>
<evidence type="ECO:0000313" key="6">
    <source>
        <dbReference type="EMBL" id="CAA9315658.1"/>
    </source>
</evidence>
<keyword evidence="2 5" id="KW-0812">Transmembrane</keyword>
<name>A0A6J4KVR6_9SPHI</name>
<dbReference type="Pfam" id="PF13564">
    <property type="entry name" value="DoxX_2"/>
    <property type="match status" value="1"/>
</dbReference>
<evidence type="ECO:0000256" key="2">
    <source>
        <dbReference type="ARBA" id="ARBA00022692"/>
    </source>
</evidence>
<evidence type="ECO:0000256" key="1">
    <source>
        <dbReference type="ARBA" id="ARBA00004141"/>
    </source>
</evidence>
<feature type="transmembrane region" description="Helical" evidence="5">
    <location>
        <begin position="76"/>
        <end position="93"/>
    </location>
</feature>
<organism evidence="6">
    <name type="scientific">uncultured Cytophagales bacterium</name>
    <dbReference type="NCBI Taxonomy" id="158755"/>
    <lineage>
        <taxon>Bacteria</taxon>
        <taxon>Pseudomonadati</taxon>
        <taxon>Bacteroidota</taxon>
        <taxon>Sphingobacteriia</taxon>
        <taxon>Sphingobacteriales</taxon>
        <taxon>environmental samples</taxon>
    </lineage>
</organism>
<keyword evidence="4 5" id="KW-0472">Membrane</keyword>
<dbReference type="AlphaFoldDB" id="A0A6J4KVR6"/>
<evidence type="ECO:0000256" key="4">
    <source>
        <dbReference type="ARBA" id="ARBA00023136"/>
    </source>
</evidence>
<dbReference type="GO" id="GO:0016020">
    <property type="term" value="C:membrane"/>
    <property type="evidence" value="ECO:0007669"/>
    <property type="project" value="UniProtKB-SubCell"/>
</dbReference>
<protein>
    <recommendedName>
        <fullName evidence="7">DoxX family protein</fullName>
    </recommendedName>
</protein>
<accession>A0A6J4KVR6</accession>
<dbReference type="PIRSF" id="PIRSF030066">
    <property type="entry name" value="UCP030066"/>
    <property type="match status" value="1"/>
</dbReference>
<keyword evidence="3 5" id="KW-1133">Transmembrane helix</keyword>
<feature type="transmembrane region" description="Helical" evidence="5">
    <location>
        <begin position="99"/>
        <end position="117"/>
    </location>
</feature>
<dbReference type="InterPro" id="IPR016944">
    <property type="entry name" value="UCP030066"/>
</dbReference>
<reference evidence="6" key="1">
    <citation type="submission" date="2020-02" db="EMBL/GenBank/DDBJ databases">
        <authorList>
            <person name="Meier V. D."/>
        </authorList>
    </citation>
    <scope>NUCLEOTIDE SEQUENCE</scope>
    <source>
        <strain evidence="6">AVDCRST_MAG56</strain>
    </source>
</reference>
<evidence type="ECO:0000256" key="5">
    <source>
        <dbReference type="SAM" id="Phobius"/>
    </source>
</evidence>
<dbReference type="InterPro" id="IPR032808">
    <property type="entry name" value="DoxX"/>
</dbReference>
<evidence type="ECO:0000256" key="3">
    <source>
        <dbReference type="ARBA" id="ARBA00022989"/>
    </source>
</evidence>
<gene>
    <name evidence="6" type="ORF">AVDCRST_MAG56-6608</name>
</gene>
<comment type="subcellular location">
    <subcellularLocation>
        <location evidence="1">Membrane</location>
        <topology evidence="1">Multi-pass membrane protein</topology>
    </subcellularLocation>
</comment>